<proteinExistence type="predicted"/>
<evidence type="ECO:0000256" key="3">
    <source>
        <dbReference type="ARBA" id="ARBA00022777"/>
    </source>
</evidence>
<evidence type="ECO:0000256" key="1">
    <source>
        <dbReference type="ARBA" id="ARBA00022527"/>
    </source>
</evidence>
<dbReference type="Pfam" id="PF02816">
    <property type="entry name" value="Alpha_kinase"/>
    <property type="match status" value="1"/>
</dbReference>
<dbReference type="GO" id="GO:0004674">
    <property type="term" value="F:protein serine/threonine kinase activity"/>
    <property type="evidence" value="ECO:0007669"/>
    <property type="project" value="UniProtKB-KW"/>
</dbReference>
<name>A0A0B7B1W5_9EUPU</name>
<evidence type="ECO:0000259" key="5">
    <source>
        <dbReference type="PROSITE" id="PS51158"/>
    </source>
</evidence>
<accession>A0A0B7B1W5</accession>
<evidence type="ECO:0000256" key="4">
    <source>
        <dbReference type="SAM" id="MobiDB-lite"/>
    </source>
</evidence>
<dbReference type="InterPro" id="IPR011009">
    <property type="entry name" value="Kinase-like_dom_sf"/>
</dbReference>
<dbReference type="SUPFAM" id="SSF56112">
    <property type="entry name" value="Protein kinase-like (PK-like)"/>
    <property type="match status" value="1"/>
</dbReference>
<evidence type="ECO:0000256" key="2">
    <source>
        <dbReference type="ARBA" id="ARBA00022679"/>
    </source>
</evidence>
<feature type="region of interest" description="Disordered" evidence="4">
    <location>
        <begin position="274"/>
        <end position="293"/>
    </location>
</feature>
<dbReference type="PROSITE" id="PS51158">
    <property type="entry name" value="ALPHA_KINASE"/>
    <property type="match status" value="1"/>
</dbReference>
<dbReference type="AlphaFoldDB" id="A0A0B7B1W5"/>
<dbReference type="EMBL" id="HACG01040138">
    <property type="protein sequence ID" value="CEK87003.1"/>
    <property type="molecule type" value="Transcribed_RNA"/>
</dbReference>
<sequence length="391" mass="44930">MPKLAHSTLQSSMDANGDCHKLYIDPFSPKDGKYYRTYSAKKFGFNRFAYMSNDGICVAKFPASCPGTREWALQEIKNSREVREPAKRFLKTLNENGLQLTFSLPQYVSLDGVATFSKKRKIEEYTVFEDTLSNFTHFVDTSGKVVSPEPKRSKKWPFLLKCQSSRRQCSNNTADSSDTQNSYRNVSIEAKTSTHNVMDKLTPTCPPWEEDSPPTYEEIFGISSQQNYLPQFQDSDCTNNNMLQSYVAPTVRNANLFNSTPCFHTDYCQDVRNNEDRHSHSETPNFDVEDQEDNDPYPLLRALIHHNYCENSGQRIISNLKGTKKHGEKYTLTTPTIHSLTRSYGERDMGEKGIMKVIQNHKCSKWCRHLPSMREIFQEAQINAISNMNRP</sequence>
<feature type="domain" description="Alpha-type protein kinase" evidence="5">
    <location>
        <begin position="1"/>
        <end position="376"/>
    </location>
</feature>
<keyword evidence="1" id="KW-0723">Serine/threonine-protein kinase</keyword>
<gene>
    <name evidence="6" type="primary">ORF156799</name>
</gene>
<keyword evidence="3" id="KW-0418">Kinase</keyword>
<dbReference type="InterPro" id="IPR004166">
    <property type="entry name" value="a-kinase_dom"/>
</dbReference>
<dbReference type="GO" id="GO:0005524">
    <property type="term" value="F:ATP binding"/>
    <property type="evidence" value="ECO:0007669"/>
    <property type="project" value="InterPro"/>
</dbReference>
<organism evidence="6">
    <name type="scientific">Arion vulgaris</name>
    <dbReference type="NCBI Taxonomy" id="1028688"/>
    <lineage>
        <taxon>Eukaryota</taxon>
        <taxon>Metazoa</taxon>
        <taxon>Spiralia</taxon>
        <taxon>Lophotrochozoa</taxon>
        <taxon>Mollusca</taxon>
        <taxon>Gastropoda</taxon>
        <taxon>Heterobranchia</taxon>
        <taxon>Euthyneura</taxon>
        <taxon>Panpulmonata</taxon>
        <taxon>Eupulmonata</taxon>
        <taxon>Stylommatophora</taxon>
        <taxon>Helicina</taxon>
        <taxon>Arionoidea</taxon>
        <taxon>Arionidae</taxon>
        <taxon>Arion</taxon>
    </lineage>
</organism>
<protein>
    <recommendedName>
        <fullName evidence="5">Alpha-type protein kinase domain-containing protein</fullName>
    </recommendedName>
</protein>
<dbReference type="Gene3D" id="3.20.200.10">
    <property type="entry name" value="MHCK/EF2 kinase"/>
    <property type="match status" value="1"/>
</dbReference>
<keyword evidence="2" id="KW-0808">Transferase</keyword>
<evidence type="ECO:0000313" key="6">
    <source>
        <dbReference type="EMBL" id="CEK87003.1"/>
    </source>
</evidence>
<reference evidence="6" key="1">
    <citation type="submission" date="2014-12" db="EMBL/GenBank/DDBJ databases">
        <title>Insight into the proteome of Arion vulgaris.</title>
        <authorList>
            <person name="Aradska J."/>
            <person name="Bulat T."/>
            <person name="Smidak R."/>
            <person name="Sarate P."/>
            <person name="Gangsoo J."/>
            <person name="Sialana F."/>
            <person name="Bilban M."/>
            <person name="Lubec G."/>
        </authorList>
    </citation>
    <scope>NUCLEOTIDE SEQUENCE</scope>
    <source>
        <tissue evidence="6">Skin</tissue>
    </source>
</reference>